<evidence type="ECO:0000256" key="7">
    <source>
        <dbReference type="SAM" id="MobiDB-lite"/>
    </source>
</evidence>
<feature type="signal peptide" evidence="8">
    <location>
        <begin position="1"/>
        <end position="15"/>
    </location>
</feature>
<name>A0AAW0N1A8_9GOBI</name>
<gene>
    <name evidence="10" type="ORF">WMY93_024996</name>
</gene>
<dbReference type="SUPFAM" id="SSF56968">
    <property type="entry name" value="Lipovitellin-phosvitin complex, beta-sheet shell regions"/>
    <property type="match status" value="3"/>
</dbReference>
<dbReference type="InterPro" id="IPR015816">
    <property type="entry name" value="Vitellinogen_b-sht_N"/>
</dbReference>
<dbReference type="InterPro" id="IPR037088">
    <property type="entry name" value="Vitellinogen_b-sht_shell_sf"/>
</dbReference>
<dbReference type="GO" id="GO:0045735">
    <property type="term" value="F:nutrient reservoir activity"/>
    <property type="evidence" value="ECO:0007669"/>
    <property type="project" value="UniProtKB-KW"/>
</dbReference>
<evidence type="ECO:0000256" key="2">
    <source>
        <dbReference type="ARBA" id="ARBA00022729"/>
    </source>
</evidence>
<dbReference type="Gene3D" id="1.25.10.20">
    <property type="entry name" value="Vitellinogen, superhelical"/>
    <property type="match status" value="1"/>
</dbReference>
<dbReference type="GO" id="GO:0032355">
    <property type="term" value="P:response to estradiol"/>
    <property type="evidence" value="ECO:0007669"/>
    <property type="project" value="TreeGrafter"/>
</dbReference>
<evidence type="ECO:0000256" key="6">
    <source>
        <dbReference type="PROSITE-ProRule" id="PRU00557"/>
    </source>
</evidence>
<dbReference type="InterPro" id="IPR015817">
    <property type="entry name" value="Vitellinogen_open_b-sht_sub1"/>
</dbReference>
<evidence type="ECO:0000256" key="8">
    <source>
        <dbReference type="SAM" id="SignalP"/>
    </source>
</evidence>
<reference evidence="11" key="1">
    <citation type="submission" date="2024-04" db="EMBL/GenBank/DDBJ databases">
        <title>Salinicola lusitanus LLJ914,a marine bacterium isolated from the Okinawa Trough.</title>
        <authorList>
            <person name="Li J."/>
        </authorList>
    </citation>
    <scope>NUCLEOTIDE SEQUENCE [LARGE SCALE GENOMIC DNA]</scope>
</reference>
<dbReference type="AlphaFoldDB" id="A0AAW0N1A8"/>
<dbReference type="SMART" id="SM01169">
    <property type="entry name" value="DUF1943"/>
    <property type="match status" value="1"/>
</dbReference>
<dbReference type="InterPro" id="IPR015819">
    <property type="entry name" value="Lipid_transp_b-sht_shell"/>
</dbReference>
<evidence type="ECO:0000259" key="9">
    <source>
        <dbReference type="PROSITE" id="PS51211"/>
    </source>
</evidence>
<dbReference type="Pfam" id="PF09172">
    <property type="entry name" value="Vit_open_b-sht"/>
    <property type="match status" value="1"/>
</dbReference>
<evidence type="ECO:0000256" key="1">
    <source>
        <dbReference type="ARBA" id="ARBA00022553"/>
    </source>
</evidence>
<comment type="caution">
    <text evidence="6">Lacks conserved residue(s) required for the propagation of feature annotation.</text>
</comment>
<evidence type="ECO:0000256" key="3">
    <source>
        <dbReference type="ARBA" id="ARBA00022761"/>
    </source>
</evidence>
<organism evidence="10 11">
    <name type="scientific">Mugilogobius chulae</name>
    <name type="common">yellowstripe goby</name>
    <dbReference type="NCBI Taxonomy" id="88201"/>
    <lineage>
        <taxon>Eukaryota</taxon>
        <taxon>Metazoa</taxon>
        <taxon>Chordata</taxon>
        <taxon>Craniata</taxon>
        <taxon>Vertebrata</taxon>
        <taxon>Euteleostomi</taxon>
        <taxon>Actinopterygii</taxon>
        <taxon>Neopterygii</taxon>
        <taxon>Teleostei</taxon>
        <taxon>Neoteleostei</taxon>
        <taxon>Acanthomorphata</taxon>
        <taxon>Gobiaria</taxon>
        <taxon>Gobiiformes</taxon>
        <taxon>Gobioidei</taxon>
        <taxon>Gobiidae</taxon>
        <taxon>Gobionellinae</taxon>
        <taxon>Mugilogobius</taxon>
    </lineage>
</organism>
<evidence type="ECO:0000313" key="11">
    <source>
        <dbReference type="Proteomes" id="UP001460270"/>
    </source>
</evidence>
<dbReference type="SUPFAM" id="SSF48431">
    <property type="entry name" value="Lipovitellin-phosvitin complex, superhelical domain"/>
    <property type="match status" value="1"/>
</dbReference>
<feature type="chain" id="PRO_5043441056" description="Vitellogenin domain-containing protein" evidence="8">
    <location>
        <begin position="16"/>
        <end position="1236"/>
    </location>
</feature>
<keyword evidence="3" id="KW-0758">Storage protein</keyword>
<keyword evidence="2 8" id="KW-0732">Signal</keyword>
<dbReference type="Gene3D" id="2.20.50.20">
    <property type="entry name" value="Lipovitellin. Chain A, domain 3"/>
    <property type="match status" value="1"/>
</dbReference>
<protein>
    <recommendedName>
        <fullName evidence="9">Vitellogenin domain-containing protein</fullName>
    </recommendedName>
</protein>
<keyword evidence="4 6" id="KW-1015">Disulfide bond</keyword>
<dbReference type="PANTHER" id="PTHR23345">
    <property type="entry name" value="VITELLOGENIN-RELATED"/>
    <property type="match status" value="1"/>
</dbReference>
<dbReference type="InterPro" id="IPR015255">
    <property type="entry name" value="Vitellinogen_open_b-sht"/>
</dbReference>
<dbReference type="SMART" id="SM00638">
    <property type="entry name" value="LPD_N"/>
    <property type="match status" value="1"/>
</dbReference>
<dbReference type="SMART" id="SM01170">
    <property type="entry name" value="DUF1944"/>
    <property type="match status" value="1"/>
</dbReference>
<dbReference type="PROSITE" id="PS51211">
    <property type="entry name" value="VITELLOGENIN"/>
    <property type="match status" value="1"/>
</dbReference>
<dbReference type="GO" id="GO:0005319">
    <property type="term" value="F:lipid transporter activity"/>
    <property type="evidence" value="ECO:0007669"/>
    <property type="project" value="InterPro"/>
</dbReference>
<dbReference type="Gene3D" id="2.30.230.10">
    <property type="entry name" value="Lipovitellin, beta-sheet shell regions, chain A"/>
    <property type="match status" value="1"/>
</dbReference>
<accession>A0AAW0N1A8</accession>
<dbReference type="Gene3D" id="2.20.90.10">
    <property type="entry name" value="Vitellinogen, beta-sheet shell domain"/>
    <property type="match status" value="1"/>
</dbReference>
<dbReference type="Gene3D" id="2.20.80.10">
    <property type="entry name" value="Lipovitellin-phosvitin complex, chain A, domain 4"/>
    <property type="match status" value="1"/>
</dbReference>
<dbReference type="Pfam" id="PF09175">
    <property type="entry name" value="Vit_b-sht_shell"/>
    <property type="match status" value="1"/>
</dbReference>
<proteinExistence type="predicted"/>
<feature type="disulfide bond" evidence="6">
    <location>
        <begin position="155"/>
        <end position="181"/>
    </location>
</feature>
<dbReference type="InterPro" id="IPR050733">
    <property type="entry name" value="Vitellogenin/Apolipophorin"/>
</dbReference>
<dbReference type="InterPro" id="IPR015258">
    <property type="entry name" value="Vitellinogen_b-sht_shell"/>
</dbReference>
<feature type="region of interest" description="Disordered" evidence="7">
    <location>
        <begin position="1032"/>
        <end position="1060"/>
    </location>
</feature>
<dbReference type="Proteomes" id="UP001460270">
    <property type="component" value="Unassembled WGS sequence"/>
</dbReference>
<evidence type="ECO:0000313" key="10">
    <source>
        <dbReference type="EMBL" id="KAK7889436.1"/>
    </source>
</evidence>
<dbReference type="Pfam" id="PF01347">
    <property type="entry name" value="Vitellogenin_N"/>
    <property type="match status" value="1"/>
</dbReference>
<dbReference type="PANTHER" id="PTHR23345:SF29">
    <property type="entry name" value="VITELLOGENIN 3, PHOSVITINLESS"/>
    <property type="match status" value="1"/>
</dbReference>
<dbReference type="EMBL" id="JBBPFD010000018">
    <property type="protein sequence ID" value="KAK7889436.1"/>
    <property type="molecule type" value="Genomic_DNA"/>
</dbReference>
<feature type="compositionally biased region" description="Basic and acidic residues" evidence="7">
    <location>
        <begin position="1044"/>
        <end position="1055"/>
    </location>
</feature>
<keyword evidence="1" id="KW-0597">Phosphoprotein</keyword>
<dbReference type="GO" id="GO:0071391">
    <property type="term" value="P:cellular response to estrogen stimulus"/>
    <property type="evidence" value="ECO:0007669"/>
    <property type="project" value="TreeGrafter"/>
</dbReference>
<dbReference type="InterPro" id="IPR001747">
    <property type="entry name" value="Vitellogenin_N"/>
</dbReference>
<evidence type="ECO:0000256" key="5">
    <source>
        <dbReference type="ARBA" id="ARBA00023180"/>
    </source>
</evidence>
<keyword evidence="5" id="KW-0325">Glycoprotein</keyword>
<feature type="domain" description="Vitellogenin" evidence="9">
    <location>
        <begin position="17"/>
        <end position="656"/>
    </location>
</feature>
<evidence type="ECO:0000256" key="4">
    <source>
        <dbReference type="ARBA" id="ARBA00023157"/>
    </source>
</evidence>
<sequence length="1236" mass="140502">MRALLLCCLVALADLSLNPNKIYEYQYEGHVKFGLGRQNHAESGARLKCIVKIMGTQSDTYLLQFSNVVFEEFNGFPGKSDYMAANQVAEKIAAQLAKPIGFTYSSGIVGEIKASPEVSDTVVNMARGVLGFFHLTVKNNQDIYELEEIGIHGRCLSNYAAKTSNEGKVMDLTHVVDVSNCREKAAVHYGMAAAVEDRFSKERGKSIYGTVKHTYNIKATEEGGLITKAQALEVHFFTTFNVKKGSLMMEAMKELMLISEKEKTQDIPFDRQMTSRGNIMYKVVKNWVNVPVIMQKLDDPVPKAIELIKRLAQANRHQIDSSTTEEAVKLYQLLRVIPIEQLEKMWADVEGNPDERNWFLHTIVEVNDARILTFLERVLREEKLKTFEAITVIVRAFNHLEATPELLSMAEKFLTMTYNHPMIRRTVVLSYGSLVYKHCAYYTPCREDAIRPLLRMAEESRRNSNDMEKILILKALGNAGHPRSLKTIEKFLPGVDPNTNLEDVKPRVLSAAVQAMRLITFREPHGVQLRTLKLFLNRQLKAEIRMLALMIMFDTKPSMALVSTVTAHLLEERDMQVVNFAYTYFKSLSRSMTPDNHYLSTAASVAVKIMAPKFGRLYYTKSSATRMDWFHDDYLIGTAAEAYMLKRASQLIPAELMVKFDFHFIARIVQLVEFGIRPEGLRDLFGANIPEFRGDFSMADFQAIFDVLKKWETLPDDKPLFSFFTRCYGQEFFYNDFSKDFVERMMRMFSASAGKDSFVWEMIQQLLQGYSWRGVLPFLTVESRYIQATTLGLPLEISKLYHVVNGLSVNAHAAISPQVTENLGQLLSTETTVKTDGFIGYTKNFWLFYGINTDLFQSAVEIKTIHPVAIPWNFVAKINFRERKFELEIPRSNKEVEIFSFSSNAYAISRNIVHPEAAKKTPLIPNEQSVSQTSNSKLKQSNRWHPVEKMCYKSTVYGVSFCTEYELRREYYQDEYPLYYFLGYTHYAIKVVPVQEASSVEKIRLEINLAPHAVSQDVRQLLNNLRRMSKEGRLSSSSSSSSHELQDRQSDRPSRGMEGSPVPVLDFKVLALSSSQRAEGYEASFYYTPEGESQSSQFIVSYVGDSSNWKMCVNTAVTTEAKAHIAWGAECQAYSVSVRSAYLFGPKPELKAVFHWDRVPETLMQKGRSIAKYVPGIGLLLGFTQEEEKNAMQEVSASVIAASADSIDVKIKFPELTLRREALPSPLPISRTTTEQ</sequence>
<keyword evidence="11" id="KW-1185">Reference proteome</keyword>
<dbReference type="InterPro" id="IPR011030">
    <property type="entry name" value="Lipovitellin_superhlx_dom"/>
</dbReference>
<comment type="caution">
    <text evidence="10">The sequence shown here is derived from an EMBL/GenBank/DDBJ whole genome shotgun (WGS) entry which is preliminary data.</text>
</comment>